<sequence length="118" mass="12958">MRSFLVYSLLRLVIFLACFGVLFVLFGAQVSPSWLVALPALLLTSGLSWLLLRKRGADAGMAMTSGVQAMRHRLDAASRKEDVDPVARGGQAEQVSQVEEIDQAEQIDQVDQAPDRRS</sequence>
<proteinExistence type="predicted"/>
<keyword evidence="2" id="KW-0472">Membrane</keyword>
<dbReference type="Proteomes" id="UP000638648">
    <property type="component" value="Unassembled WGS sequence"/>
</dbReference>
<dbReference type="Pfam" id="PF14012">
    <property type="entry name" value="DUF4229"/>
    <property type="match status" value="1"/>
</dbReference>
<comment type="caution">
    <text evidence="3">The sequence shown here is derived from an EMBL/GenBank/DDBJ whole genome shotgun (WGS) entry which is preliminary data.</text>
</comment>
<dbReference type="InterPro" id="IPR025323">
    <property type="entry name" value="DUF4229"/>
</dbReference>
<evidence type="ECO:0008006" key="5">
    <source>
        <dbReference type="Google" id="ProtNLM"/>
    </source>
</evidence>
<keyword evidence="2" id="KW-1133">Transmembrane helix</keyword>
<protein>
    <recommendedName>
        <fullName evidence="5">DUF4229 domain-containing protein</fullName>
    </recommendedName>
</protein>
<evidence type="ECO:0000256" key="2">
    <source>
        <dbReference type="SAM" id="Phobius"/>
    </source>
</evidence>
<evidence type="ECO:0000313" key="4">
    <source>
        <dbReference type="Proteomes" id="UP000638648"/>
    </source>
</evidence>
<name>A0A927MY34_9ACTN</name>
<dbReference type="EMBL" id="JADBEM010000001">
    <property type="protein sequence ID" value="MBE1606838.1"/>
    <property type="molecule type" value="Genomic_DNA"/>
</dbReference>
<keyword evidence="4" id="KW-1185">Reference proteome</keyword>
<feature type="compositionally biased region" description="Basic and acidic residues" evidence="1">
    <location>
        <begin position="76"/>
        <end position="85"/>
    </location>
</feature>
<accession>A0A927MY34</accession>
<organism evidence="3 4">
    <name type="scientific">Actinopolymorpha pittospori</name>
    <dbReference type="NCBI Taxonomy" id="648752"/>
    <lineage>
        <taxon>Bacteria</taxon>
        <taxon>Bacillati</taxon>
        <taxon>Actinomycetota</taxon>
        <taxon>Actinomycetes</taxon>
        <taxon>Propionibacteriales</taxon>
        <taxon>Actinopolymorphaceae</taxon>
        <taxon>Actinopolymorpha</taxon>
    </lineage>
</organism>
<gene>
    <name evidence="3" type="ORF">HEB94_003686</name>
</gene>
<feature type="transmembrane region" description="Helical" evidence="2">
    <location>
        <begin position="34"/>
        <end position="52"/>
    </location>
</feature>
<dbReference type="AlphaFoldDB" id="A0A927MY34"/>
<evidence type="ECO:0000313" key="3">
    <source>
        <dbReference type="EMBL" id="MBE1606838.1"/>
    </source>
</evidence>
<feature type="region of interest" description="Disordered" evidence="1">
    <location>
        <begin position="76"/>
        <end position="97"/>
    </location>
</feature>
<evidence type="ECO:0000256" key="1">
    <source>
        <dbReference type="SAM" id="MobiDB-lite"/>
    </source>
</evidence>
<dbReference type="RefSeq" id="WP_192750894.1">
    <property type="nucleotide sequence ID" value="NZ_BAABJL010000109.1"/>
</dbReference>
<keyword evidence="2" id="KW-0812">Transmembrane</keyword>
<feature type="transmembrane region" description="Helical" evidence="2">
    <location>
        <begin position="9"/>
        <end position="28"/>
    </location>
</feature>
<reference evidence="3" key="1">
    <citation type="submission" date="2020-10" db="EMBL/GenBank/DDBJ databases">
        <title>Sequencing the genomes of 1000 actinobacteria strains.</title>
        <authorList>
            <person name="Klenk H.-P."/>
        </authorList>
    </citation>
    <scope>NUCLEOTIDE SEQUENCE</scope>
    <source>
        <strain evidence="3">DSM 45354</strain>
    </source>
</reference>